<dbReference type="Proteomes" id="UP000007266">
    <property type="component" value="Linkage group 7"/>
</dbReference>
<feature type="compositionally biased region" description="Basic and acidic residues" evidence="1">
    <location>
        <begin position="25"/>
        <end position="35"/>
    </location>
</feature>
<dbReference type="AlphaFoldDB" id="A0A139WFA6"/>
<accession>A0A139WFA6</accession>
<evidence type="ECO:0000256" key="1">
    <source>
        <dbReference type="SAM" id="MobiDB-lite"/>
    </source>
</evidence>
<reference evidence="2 3" key="2">
    <citation type="journal article" date="2010" name="Nucleic Acids Res.">
        <title>BeetleBase in 2010: revisions to provide comprehensive genomic information for Tribolium castaneum.</title>
        <authorList>
            <person name="Kim H.S."/>
            <person name="Murphy T."/>
            <person name="Xia J."/>
            <person name="Caragea D."/>
            <person name="Park Y."/>
            <person name="Beeman R.W."/>
            <person name="Lorenzen M.D."/>
            <person name="Butcher S."/>
            <person name="Manak J.R."/>
            <person name="Brown S.J."/>
        </authorList>
    </citation>
    <scope>GENOME REANNOTATION</scope>
    <source>
        <strain evidence="2 3">Georgia GA2</strain>
    </source>
</reference>
<evidence type="ECO:0000313" key="3">
    <source>
        <dbReference type="Proteomes" id="UP000007266"/>
    </source>
</evidence>
<keyword evidence="3" id="KW-1185">Reference proteome</keyword>
<dbReference type="InParanoid" id="A0A139WFA6"/>
<evidence type="ECO:0000313" key="2">
    <source>
        <dbReference type="EMBL" id="KYB26634.1"/>
    </source>
</evidence>
<sequence length="35" mass="4245">MDSKFLKNQRFSKRHNLSTAKQRQRAQERKAKAKK</sequence>
<evidence type="ECO:0008006" key="4">
    <source>
        <dbReference type="Google" id="ProtNLM"/>
    </source>
</evidence>
<proteinExistence type="predicted"/>
<gene>
    <name evidence="2" type="primary">AUGUSTUS-3.0.2_33578</name>
    <name evidence="2" type="ORF">TcasGA2_TC033578</name>
</gene>
<feature type="region of interest" description="Disordered" evidence="1">
    <location>
        <begin position="1"/>
        <end position="35"/>
    </location>
</feature>
<name>A0A139WFA6_TRICA</name>
<dbReference type="EMBL" id="KQ971352">
    <property type="protein sequence ID" value="KYB26634.1"/>
    <property type="molecule type" value="Genomic_DNA"/>
</dbReference>
<reference evidence="2 3" key="1">
    <citation type="journal article" date="2008" name="Nature">
        <title>The genome of the model beetle and pest Tribolium castaneum.</title>
        <authorList>
            <consortium name="Tribolium Genome Sequencing Consortium"/>
            <person name="Richards S."/>
            <person name="Gibbs R.A."/>
            <person name="Weinstock G.M."/>
            <person name="Brown S.J."/>
            <person name="Denell R."/>
            <person name="Beeman R.W."/>
            <person name="Gibbs R."/>
            <person name="Beeman R.W."/>
            <person name="Brown S.J."/>
            <person name="Bucher G."/>
            <person name="Friedrich M."/>
            <person name="Grimmelikhuijzen C.J."/>
            <person name="Klingler M."/>
            <person name="Lorenzen M."/>
            <person name="Richards S."/>
            <person name="Roth S."/>
            <person name="Schroder R."/>
            <person name="Tautz D."/>
            <person name="Zdobnov E.M."/>
            <person name="Muzny D."/>
            <person name="Gibbs R.A."/>
            <person name="Weinstock G.M."/>
            <person name="Attaway T."/>
            <person name="Bell S."/>
            <person name="Buhay C.J."/>
            <person name="Chandrabose M.N."/>
            <person name="Chavez D."/>
            <person name="Clerk-Blankenburg K.P."/>
            <person name="Cree A."/>
            <person name="Dao M."/>
            <person name="Davis C."/>
            <person name="Chacko J."/>
            <person name="Dinh H."/>
            <person name="Dugan-Rocha S."/>
            <person name="Fowler G."/>
            <person name="Garner T.T."/>
            <person name="Garnes J."/>
            <person name="Gnirke A."/>
            <person name="Hawes A."/>
            <person name="Hernandez J."/>
            <person name="Hines S."/>
            <person name="Holder M."/>
            <person name="Hume J."/>
            <person name="Jhangiani S.N."/>
            <person name="Joshi V."/>
            <person name="Khan Z.M."/>
            <person name="Jackson L."/>
            <person name="Kovar C."/>
            <person name="Kowis A."/>
            <person name="Lee S."/>
            <person name="Lewis L.R."/>
            <person name="Margolis J."/>
            <person name="Morgan M."/>
            <person name="Nazareth L.V."/>
            <person name="Nguyen N."/>
            <person name="Okwuonu G."/>
            <person name="Parker D."/>
            <person name="Richards S."/>
            <person name="Ruiz S.J."/>
            <person name="Santibanez J."/>
            <person name="Savard J."/>
            <person name="Scherer S.E."/>
            <person name="Schneider B."/>
            <person name="Sodergren E."/>
            <person name="Tautz D."/>
            <person name="Vattahil S."/>
            <person name="Villasana D."/>
            <person name="White C.S."/>
            <person name="Wright R."/>
            <person name="Park Y."/>
            <person name="Beeman R.W."/>
            <person name="Lord J."/>
            <person name="Oppert B."/>
            <person name="Lorenzen M."/>
            <person name="Brown S."/>
            <person name="Wang L."/>
            <person name="Savard J."/>
            <person name="Tautz D."/>
            <person name="Richards S."/>
            <person name="Weinstock G."/>
            <person name="Gibbs R.A."/>
            <person name="Liu Y."/>
            <person name="Worley K."/>
            <person name="Weinstock G."/>
            <person name="Elsik C.G."/>
            <person name="Reese J.T."/>
            <person name="Elhaik E."/>
            <person name="Landan G."/>
            <person name="Graur D."/>
            <person name="Arensburger P."/>
            <person name="Atkinson P."/>
            <person name="Beeman R.W."/>
            <person name="Beidler J."/>
            <person name="Brown S.J."/>
            <person name="Demuth J.P."/>
            <person name="Drury D.W."/>
            <person name="Du Y.Z."/>
            <person name="Fujiwara H."/>
            <person name="Lorenzen M."/>
            <person name="Maselli V."/>
            <person name="Osanai M."/>
            <person name="Park Y."/>
            <person name="Robertson H.M."/>
            <person name="Tu Z."/>
            <person name="Wang J.J."/>
            <person name="Wang S."/>
            <person name="Richards S."/>
            <person name="Song H."/>
            <person name="Zhang L."/>
            <person name="Sodergren E."/>
            <person name="Werner D."/>
            <person name="Stanke M."/>
            <person name="Morgenstern B."/>
            <person name="Solovyev V."/>
            <person name="Kosarev P."/>
            <person name="Brown G."/>
            <person name="Chen H.C."/>
            <person name="Ermolaeva O."/>
            <person name="Hlavina W."/>
            <person name="Kapustin Y."/>
            <person name="Kiryutin B."/>
            <person name="Kitts P."/>
            <person name="Maglott D."/>
            <person name="Pruitt K."/>
            <person name="Sapojnikov V."/>
            <person name="Souvorov A."/>
            <person name="Mackey A.J."/>
            <person name="Waterhouse R.M."/>
            <person name="Wyder S."/>
            <person name="Zdobnov E.M."/>
            <person name="Zdobnov E.M."/>
            <person name="Wyder S."/>
            <person name="Kriventseva E.V."/>
            <person name="Kadowaki T."/>
            <person name="Bork P."/>
            <person name="Aranda M."/>
            <person name="Bao R."/>
            <person name="Beermann A."/>
            <person name="Berns N."/>
            <person name="Bolognesi R."/>
            <person name="Bonneton F."/>
            <person name="Bopp D."/>
            <person name="Brown S.J."/>
            <person name="Bucher G."/>
            <person name="Butts T."/>
            <person name="Chaumot A."/>
            <person name="Denell R.E."/>
            <person name="Ferrier D.E."/>
            <person name="Friedrich M."/>
            <person name="Gordon C.M."/>
            <person name="Jindra M."/>
            <person name="Klingler M."/>
            <person name="Lan Q."/>
            <person name="Lattorff H.M."/>
            <person name="Laudet V."/>
            <person name="von Levetsow C."/>
            <person name="Liu Z."/>
            <person name="Lutz R."/>
            <person name="Lynch J.A."/>
            <person name="da Fonseca R.N."/>
            <person name="Posnien N."/>
            <person name="Reuter R."/>
            <person name="Roth S."/>
            <person name="Savard J."/>
            <person name="Schinko J.B."/>
            <person name="Schmitt C."/>
            <person name="Schoppmeier M."/>
            <person name="Schroder R."/>
            <person name="Shippy T.D."/>
            <person name="Simonnet F."/>
            <person name="Marques-Souza H."/>
            <person name="Tautz D."/>
            <person name="Tomoyasu Y."/>
            <person name="Trauner J."/>
            <person name="Van der Zee M."/>
            <person name="Vervoort M."/>
            <person name="Wittkopp N."/>
            <person name="Wimmer E.A."/>
            <person name="Yang X."/>
            <person name="Jones A.K."/>
            <person name="Sattelle D.B."/>
            <person name="Ebert P.R."/>
            <person name="Nelson D."/>
            <person name="Scott J.G."/>
            <person name="Beeman R.W."/>
            <person name="Muthukrishnan S."/>
            <person name="Kramer K.J."/>
            <person name="Arakane Y."/>
            <person name="Beeman R.W."/>
            <person name="Zhu Q."/>
            <person name="Hogenkamp D."/>
            <person name="Dixit R."/>
            <person name="Oppert B."/>
            <person name="Jiang H."/>
            <person name="Zou Z."/>
            <person name="Marshall J."/>
            <person name="Elpidina E."/>
            <person name="Vinokurov K."/>
            <person name="Oppert C."/>
            <person name="Zou Z."/>
            <person name="Evans J."/>
            <person name="Lu Z."/>
            <person name="Zhao P."/>
            <person name="Sumathipala N."/>
            <person name="Altincicek B."/>
            <person name="Vilcinskas A."/>
            <person name="Williams M."/>
            <person name="Hultmark D."/>
            <person name="Hetru C."/>
            <person name="Jiang H."/>
            <person name="Grimmelikhuijzen C.J."/>
            <person name="Hauser F."/>
            <person name="Cazzamali G."/>
            <person name="Williamson M."/>
            <person name="Park Y."/>
            <person name="Li B."/>
            <person name="Tanaka Y."/>
            <person name="Predel R."/>
            <person name="Neupert S."/>
            <person name="Schachtner J."/>
            <person name="Verleyen P."/>
            <person name="Raible F."/>
            <person name="Bork P."/>
            <person name="Friedrich M."/>
            <person name="Walden K.K."/>
            <person name="Robertson H.M."/>
            <person name="Angeli S."/>
            <person name="Foret S."/>
            <person name="Bucher G."/>
            <person name="Schuetz S."/>
            <person name="Maleszka R."/>
            <person name="Wimmer E.A."/>
            <person name="Beeman R.W."/>
            <person name="Lorenzen M."/>
            <person name="Tomoyasu Y."/>
            <person name="Miller S.C."/>
            <person name="Grossmann D."/>
            <person name="Bucher G."/>
        </authorList>
    </citation>
    <scope>NUCLEOTIDE SEQUENCE [LARGE SCALE GENOMIC DNA]</scope>
    <source>
        <strain evidence="2 3">Georgia GA2</strain>
    </source>
</reference>
<protein>
    <recommendedName>
        <fullName evidence="4">60S ribosomal protein L29</fullName>
    </recommendedName>
</protein>
<organism evidence="2 3">
    <name type="scientific">Tribolium castaneum</name>
    <name type="common">Red flour beetle</name>
    <dbReference type="NCBI Taxonomy" id="7070"/>
    <lineage>
        <taxon>Eukaryota</taxon>
        <taxon>Metazoa</taxon>
        <taxon>Ecdysozoa</taxon>
        <taxon>Arthropoda</taxon>
        <taxon>Hexapoda</taxon>
        <taxon>Insecta</taxon>
        <taxon>Pterygota</taxon>
        <taxon>Neoptera</taxon>
        <taxon>Endopterygota</taxon>
        <taxon>Coleoptera</taxon>
        <taxon>Polyphaga</taxon>
        <taxon>Cucujiformia</taxon>
        <taxon>Tenebrionidae</taxon>
        <taxon>Tenebrionidae incertae sedis</taxon>
        <taxon>Tribolium</taxon>
    </lineage>
</organism>